<evidence type="ECO:0000256" key="2">
    <source>
        <dbReference type="ARBA" id="ARBA00035880"/>
    </source>
</evidence>
<feature type="domain" description="Thioesterase" evidence="8">
    <location>
        <begin position="64"/>
        <end position="149"/>
    </location>
</feature>
<reference evidence="9 10" key="1">
    <citation type="submission" date="2019-03" db="EMBL/GenBank/DDBJ databases">
        <title>Genomic Encyclopedia of Type Strains, Phase IV (KMG-IV): sequencing the most valuable type-strain genomes for metagenomic binning, comparative biology and taxonomic classification.</title>
        <authorList>
            <person name="Goeker M."/>
        </authorList>
    </citation>
    <scope>NUCLEOTIDE SEQUENCE [LARGE SCALE GENOMIC DNA]</scope>
    <source>
        <strain evidence="9 10">DSM 16730</strain>
    </source>
</reference>
<organism evidence="9 10">
    <name type="scientific">Samsonia erythrinae</name>
    <dbReference type="NCBI Taxonomy" id="160434"/>
    <lineage>
        <taxon>Bacteria</taxon>
        <taxon>Pseudomonadati</taxon>
        <taxon>Pseudomonadota</taxon>
        <taxon>Gammaproteobacteria</taxon>
        <taxon>Enterobacterales</taxon>
        <taxon>Pectobacteriaceae</taxon>
        <taxon>Samsonia</taxon>
    </lineage>
</organism>
<evidence type="ECO:0000313" key="9">
    <source>
        <dbReference type="EMBL" id="TCV05094.1"/>
    </source>
</evidence>
<dbReference type="GO" id="GO:0047617">
    <property type="term" value="F:fatty acyl-CoA hydrolase activity"/>
    <property type="evidence" value="ECO:0007669"/>
    <property type="project" value="UniProtKB-EC"/>
</dbReference>
<name>A0A4R3VHQ5_9GAMM</name>
<dbReference type="EC" id="3.1.2.20" evidence="5"/>
<proteinExistence type="inferred from homology"/>
<dbReference type="Gene3D" id="3.10.129.10">
    <property type="entry name" value="Hotdog Thioesterase"/>
    <property type="match status" value="1"/>
</dbReference>
<dbReference type="AlphaFoldDB" id="A0A4R3VHQ5"/>
<evidence type="ECO:0000256" key="3">
    <source>
        <dbReference type="ARBA" id="ARBA00036002"/>
    </source>
</evidence>
<evidence type="ECO:0000313" key="10">
    <source>
        <dbReference type="Proteomes" id="UP000295433"/>
    </source>
</evidence>
<dbReference type="InterPro" id="IPR003736">
    <property type="entry name" value="PAAI_dom"/>
</dbReference>
<dbReference type="PANTHER" id="PTHR43240:SF20">
    <property type="entry name" value="MEDIUM_LONG-CHAIN ACYL-COA THIOESTERASE YIGI"/>
    <property type="match status" value="1"/>
</dbReference>
<dbReference type="Pfam" id="PF03061">
    <property type="entry name" value="4HBT"/>
    <property type="match status" value="1"/>
</dbReference>
<dbReference type="SUPFAM" id="SSF54637">
    <property type="entry name" value="Thioesterase/thiol ester dehydrase-isomerase"/>
    <property type="match status" value="1"/>
</dbReference>
<dbReference type="Proteomes" id="UP000295433">
    <property type="component" value="Unassembled WGS sequence"/>
</dbReference>
<comment type="catalytic activity">
    <reaction evidence="2">
        <text>a fatty acyl-CoA + H2O = a fatty acid + CoA + H(+)</text>
        <dbReference type="Rhea" id="RHEA:16781"/>
        <dbReference type="ChEBI" id="CHEBI:15377"/>
        <dbReference type="ChEBI" id="CHEBI:15378"/>
        <dbReference type="ChEBI" id="CHEBI:28868"/>
        <dbReference type="ChEBI" id="CHEBI:57287"/>
        <dbReference type="ChEBI" id="CHEBI:77636"/>
        <dbReference type="EC" id="3.1.2.20"/>
    </reaction>
</comment>
<comment type="catalytic activity">
    <reaction evidence="3">
        <text>a long-chain fatty acyl-CoA + H2O = a long-chain fatty acid + CoA + H(+)</text>
        <dbReference type="Rhea" id="RHEA:67680"/>
        <dbReference type="ChEBI" id="CHEBI:15377"/>
        <dbReference type="ChEBI" id="CHEBI:15378"/>
        <dbReference type="ChEBI" id="CHEBI:57287"/>
        <dbReference type="ChEBI" id="CHEBI:57560"/>
        <dbReference type="ChEBI" id="CHEBI:83139"/>
    </reaction>
</comment>
<evidence type="ECO:0000256" key="5">
    <source>
        <dbReference type="ARBA" id="ARBA00038894"/>
    </source>
</evidence>
<comment type="caution">
    <text evidence="9">The sequence shown here is derived from an EMBL/GenBank/DDBJ whole genome shotgun (WGS) entry which is preliminary data.</text>
</comment>
<evidence type="ECO:0000256" key="1">
    <source>
        <dbReference type="ARBA" id="ARBA00022801"/>
    </source>
</evidence>
<dbReference type="InterPro" id="IPR029069">
    <property type="entry name" value="HotDog_dom_sf"/>
</dbReference>
<dbReference type="CDD" id="cd03443">
    <property type="entry name" value="PaaI_thioesterase"/>
    <property type="match status" value="1"/>
</dbReference>
<evidence type="ECO:0000256" key="7">
    <source>
        <dbReference type="ARBA" id="ARBA00048062"/>
    </source>
</evidence>
<comment type="similarity">
    <text evidence="4">Belongs to the YigI thioesterase family.</text>
</comment>
<sequence length="162" mass="17830">MADDPSMQGTRLTRDTVRQRVGEIFIYNMPFNIELGLELRQFDADKAVLTFARQDKLIGNAAQKILHGGVIAAGLDVAAGLVCVGNALLRHESIEMQEFHHRLARMGTIDMRVDYLRPGYGDHFTLTSTLLRGGNKIAVARAELHNERGSHLASATATYIVG</sequence>
<keyword evidence="10" id="KW-1185">Reference proteome</keyword>
<dbReference type="EMBL" id="SMBY01000007">
    <property type="protein sequence ID" value="TCV05094.1"/>
    <property type="molecule type" value="Genomic_DNA"/>
</dbReference>
<gene>
    <name evidence="9" type="ORF">EDC54_10780</name>
</gene>
<dbReference type="PANTHER" id="PTHR43240">
    <property type="entry name" value="1,4-DIHYDROXY-2-NAPHTHOYL-COA THIOESTERASE 1"/>
    <property type="match status" value="1"/>
</dbReference>
<evidence type="ECO:0000256" key="4">
    <source>
        <dbReference type="ARBA" id="ARBA00038381"/>
    </source>
</evidence>
<evidence type="ECO:0000256" key="6">
    <source>
        <dbReference type="ARBA" id="ARBA00040062"/>
    </source>
</evidence>
<comment type="catalytic activity">
    <reaction evidence="7">
        <text>a medium-chain fatty acyl-CoA + H2O = a medium-chain fatty acid + CoA + H(+)</text>
        <dbReference type="Rhea" id="RHEA:68184"/>
        <dbReference type="ChEBI" id="CHEBI:15377"/>
        <dbReference type="ChEBI" id="CHEBI:15378"/>
        <dbReference type="ChEBI" id="CHEBI:57287"/>
        <dbReference type="ChEBI" id="CHEBI:59558"/>
        <dbReference type="ChEBI" id="CHEBI:90546"/>
    </reaction>
</comment>
<dbReference type="InterPro" id="IPR006683">
    <property type="entry name" value="Thioestr_dom"/>
</dbReference>
<dbReference type="NCBIfam" id="TIGR00369">
    <property type="entry name" value="unchar_dom_1"/>
    <property type="match status" value="1"/>
</dbReference>
<accession>A0A4R3VHQ5</accession>
<keyword evidence="1" id="KW-0378">Hydrolase</keyword>
<dbReference type="NCBIfam" id="NF008675">
    <property type="entry name" value="PRK11688.1"/>
    <property type="match status" value="1"/>
</dbReference>
<dbReference type="OrthoDB" id="9813158at2"/>
<evidence type="ECO:0000259" key="8">
    <source>
        <dbReference type="Pfam" id="PF03061"/>
    </source>
</evidence>
<protein>
    <recommendedName>
        <fullName evidence="6">Medium/long-chain acyl-CoA thioesterase YigI</fullName>
        <ecNumber evidence="5">3.1.2.20</ecNumber>
    </recommendedName>
</protein>